<dbReference type="Pfam" id="PF09844">
    <property type="entry name" value="DUF2071"/>
    <property type="match status" value="1"/>
</dbReference>
<sequence length="238" mass="26489">MDPIQSVAPPLRGRVILSQDWVRASFLHWRVAPDAVAPLLPAGTRPDEFDGSSWVGLIAFRMERFTLVPGPALPYIGNFPEINVRLYTVDDEGRRGVLFRSLEASRAVTVLGARTVMNVPYQWARMSIRRTDDAIDYRSTRLTGDRPSSRIVVRPSRSAVEGDPLADFLTARWGMHTVLRGRTRFVPNEHEPWPLRRATLVSLDDELVAAGGLPGVASRPPDSVLYSPGVHARFAMPL</sequence>
<evidence type="ECO:0000313" key="1">
    <source>
        <dbReference type="EMBL" id="GEL99248.1"/>
    </source>
</evidence>
<dbReference type="Proteomes" id="UP000321049">
    <property type="component" value="Unassembled WGS sequence"/>
</dbReference>
<reference evidence="1 2" key="1">
    <citation type="submission" date="2019-07" db="EMBL/GenBank/DDBJ databases">
        <title>Whole genome shotgun sequence of Cellulomonas terrae NBRC 100819.</title>
        <authorList>
            <person name="Hosoyama A."/>
            <person name="Uohara A."/>
            <person name="Ohji S."/>
            <person name="Ichikawa N."/>
        </authorList>
    </citation>
    <scope>NUCLEOTIDE SEQUENCE [LARGE SCALE GENOMIC DNA]</scope>
    <source>
        <strain evidence="1 2">NBRC 100819</strain>
    </source>
</reference>
<dbReference type="PANTHER" id="PTHR39186">
    <property type="entry name" value="DUF2071 FAMILY PROTEIN"/>
    <property type="match status" value="1"/>
</dbReference>
<evidence type="ECO:0000313" key="2">
    <source>
        <dbReference type="Proteomes" id="UP000321049"/>
    </source>
</evidence>
<dbReference type="InterPro" id="IPR018644">
    <property type="entry name" value="DUF2071"/>
</dbReference>
<dbReference type="OrthoDB" id="150993at2"/>
<name>A0A511JMP0_9CELL</name>
<organism evidence="1 2">
    <name type="scientific">Cellulomonas terrae</name>
    <dbReference type="NCBI Taxonomy" id="311234"/>
    <lineage>
        <taxon>Bacteria</taxon>
        <taxon>Bacillati</taxon>
        <taxon>Actinomycetota</taxon>
        <taxon>Actinomycetes</taxon>
        <taxon>Micrococcales</taxon>
        <taxon>Cellulomonadaceae</taxon>
        <taxon>Cellulomonas</taxon>
    </lineage>
</organism>
<dbReference type="AlphaFoldDB" id="A0A511JMP0"/>
<proteinExistence type="predicted"/>
<dbReference type="RefSeq" id="WP_146846910.1">
    <property type="nucleotide sequence ID" value="NZ_BJWH01000015.1"/>
</dbReference>
<dbReference type="Gene3D" id="2.40.400.10">
    <property type="entry name" value="Acetoacetate decarboxylase-like"/>
    <property type="match status" value="1"/>
</dbReference>
<comment type="caution">
    <text evidence="1">The sequence shown here is derived from an EMBL/GenBank/DDBJ whole genome shotgun (WGS) entry which is preliminary data.</text>
</comment>
<dbReference type="InterPro" id="IPR023375">
    <property type="entry name" value="ADC_dom_sf"/>
</dbReference>
<dbReference type="EMBL" id="BJWH01000015">
    <property type="protein sequence ID" value="GEL99248.1"/>
    <property type="molecule type" value="Genomic_DNA"/>
</dbReference>
<dbReference type="PANTHER" id="PTHR39186:SF1">
    <property type="entry name" value="DUF2071 DOMAIN-CONTAINING PROTEIN"/>
    <property type="match status" value="1"/>
</dbReference>
<keyword evidence="2" id="KW-1185">Reference proteome</keyword>
<dbReference type="SUPFAM" id="SSF160104">
    <property type="entry name" value="Acetoacetate decarboxylase-like"/>
    <property type="match status" value="1"/>
</dbReference>
<evidence type="ECO:0008006" key="3">
    <source>
        <dbReference type="Google" id="ProtNLM"/>
    </source>
</evidence>
<gene>
    <name evidence="1" type="ORF">CTE05_27950</name>
</gene>
<accession>A0A511JMP0</accession>
<protein>
    <recommendedName>
        <fullName evidence="3">DUF2071 domain-containing protein</fullName>
    </recommendedName>
</protein>